<reference evidence="1 2" key="1">
    <citation type="journal article" date="2019" name="Nat. Ecol. Evol.">
        <title>Megaphylogeny resolves global patterns of mushroom evolution.</title>
        <authorList>
            <person name="Varga T."/>
            <person name="Krizsan K."/>
            <person name="Foldi C."/>
            <person name="Dima B."/>
            <person name="Sanchez-Garcia M."/>
            <person name="Sanchez-Ramirez S."/>
            <person name="Szollosi G.J."/>
            <person name="Szarkandi J.G."/>
            <person name="Papp V."/>
            <person name="Albert L."/>
            <person name="Andreopoulos W."/>
            <person name="Angelini C."/>
            <person name="Antonin V."/>
            <person name="Barry K.W."/>
            <person name="Bougher N.L."/>
            <person name="Buchanan P."/>
            <person name="Buyck B."/>
            <person name="Bense V."/>
            <person name="Catcheside P."/>
            <person name="Chovatia M."/>
            <person name="Cooper J."/>
            <person name="Damon W."/>
            <person name="Desjardin D."/>
            <person name="Finy P."/>
            <person name="Geml J."/>
            <person name="Haridas S."/>
            <person name="Hughes K."/>
            <person name="Justo A."/>
            <person name="Karasinski D."/>
            <person name="Kautmanova I."/>
            <person name="Kiss B."/>
            <person name="Kocsube S."/>
            <person name="Kotiranta H."/>
            <person name="LaButti K.M."/>
            <person name="Lechner B.E."/>
            <person name="Liimatainen K."/>
            <person name="Lipzen A."/>
            <person name="Lukacs Z."/>
            <person name="Mihaltcheva S."/>
            <person name="Morgado L.N."/>
            <person name="Niskanen T."/>
            <person name="Noordeloos M.E."/>
            <person name="Ohm R.A."/>
            <person name="Ortiz-Santana B."/>
            <person name="Ovrebo C."/>
            <person name="Racz N."/>
            <person name="Riley R."/>
            <person name="Savchenko A."/>
            <person name="Shiryaev A."/>
            <person name="Soop K."/>
            <person name="Spirin V."/>
            <person name="Szebenyi C."/>
            <person name="Tomsovsky M."/>
            <person name="Tulloss R.E."/>
            <person name="Uehling J."/>
            <person name="Grigoriev I.V."/>
            <person name="Vagvolgyi C."/>
            <person name="Papp T."/>
            <person name="Martin F.M."/>
            <person name="Miettinen O."/>
            <person name="Hibbett D.S."/>
            <person name="Nagy L.G."/>
        </authorList>
    </citation>
    <scope>NUCLEOTIDE SEQUENCE [LARGE SCALE GENOMIC DNA]</scope>
    <source>
        <strain evidence="1 2">NL-1719</strain>
    </source>
</reference>
<organism evidence="1 2">
    <name type="scientific">Pluteus cervinus</name>
    <dbReference type="NCBI Taxonomy" id="181527"/>
    <lineage>
        <taxon>Eukaryota</taxon>
        <taxon>Fungi</taxon>
        <taxon>Dikarya</taxon>
        <taxon>Basidiomycota</taxon>
        <taxon>Agaricomycotina</taxon>
        <taxon>Agaricomycetes</taxon>
        <taxon>Agaricomycetidae</taxon>
        <taxon>Agaricales</taxon>
        <taxon>Pluteineae</taxon>
        <taxon>Pluteaceae</taxon>
        <taxon>Pluteus</taxon>
    </lineage>
</organism>
<keyword evidence="2" id="KW-1185">Reference proteome</keyword>
<gene>
    <name evidence="1" type="ORF">BDN72DRAFT_652026</name>
</gene>
<dbReference type="Proteomes" id="UP000308600">
    <property type="component" value="Unassembled WGS sequence"/>
</dbReference>
<sequence length="130" mass="14701">MRPHYLYRIELVLCVAGRGSGERLKTSDEAVLCSEMSWFLDAWTLELMLRSSLSLTLHGPGIQYFALVLYSSSARTIGFPFLLHGMESNPLLGNSSTRSKRTKFLVANLQFPFTPICHPVHLNIFAIQRN</sequence>
<accession>A0ACD3ASK8</accession>
<proteinExistence type="predicted"/>
<name>A0ACD3ASK8_9AGAR</name>
<evidence type="ECO:0000313" key="2">
    <source>
        <dbReference type="Proteomes" id="UP000308600"/>
    </source>
</evidence>
<dbReference type="EMBL" id="ML208344">
    <property type="protein sequence ID" value="TFK68800.1"/>
    <property type="molecule type" value="Genomic_DNA"/>
</dbReference>
<evidence type="ECO:0000313" key="1">
    <source>
        <dbReference type="EMBL" id="TFK68800.1"/>
    </source>
</evidence>
<protein>
    <submittedName>
        <fullName evidence="1">Uncharacterized protein</fullName>
    </submittedName>
</protein>